<reference evidence="2 3" key="1">
    <citation type="submission" date="2019-10" db="EMBL/GenBank/DDBJ databases">
        <title>Lysobacter alkalisoli sp. nov., isolated from saline-alkaline soil.</title>
        <authorList>
            <person name="Sun J.-Q."/>
        </authorList>
    </citation>
    <scope>NUCLEOTIDE SEQUENCE [LARGE SCALE GENOMIC DNA]</scope>
    <source>
        <strain evidence="2 3">KCTC 42381</strain>
    </source>
</reference>
<sequence length="229" mass="24893">MPSMRYALVVAMAMALSTPLSRAAGTDPVLAPPSEALPPLLGQARRELADIVARRDLDALLAHVGPDTKLSFGGDHGAEDFRRIWGSGMHDQQDLWRELDAILALPGVVQGTRDAPQYCAPYVFCLPTPGAIDPYEALVVTGTRVAIRDRPSHDGEVLMRVSHAVLQRAPDDPRVDGTTPPEWTRVRQASGTTGFIASPWVRSPIDYRLMVSVEAGSGRWILDYFIAGD</sequence>
<accession>A0A5N6CT38</accession>
<evidence type="ECO:0000256" key="1">
    <source>
        <dbReference type="SAM" id="SignalP"/>
    </source>
</evidence>
<organism evidence="2 3">
    <name type="scientific">Marilutibacter maris</name>
    <dbReference type="NCBI Taxonomy" id="1605891"/>
    <lineage>
        <taxon>Bacteria</taxon>
        <taxon>Pseudomonadati</taxon>
        <taxon>Pseudomonadota</taxon>
        <taxon>Gammaproteobacteria</taxon>
        <taxon>Lysobacterales</taxon>
        <taxon>Lysobacteraceae</taxon>
        <taxon>Marilutibacter</taxon>
    </lineage>
</organism>
<keyword evidence="1" id="KW-0732">Signal</keyword>
<evidence type="ECO:0000313" key="2">
    <source>
        <dbReference type="EMBL" id="KAB8196146.1"/>
    </source>
</evidence>
<dbReference type="AlphaFoldDB" id="A0A5N6CT38"/>
<feature type="signal peptide" evidence="1">
    <location>
        <begin position="1"/>
        <end position="23"/>
    </location>
</feature>
<evidence type="ECO:0008006" key="4">
    <source>
        <dbReference type="Google" id="ProtNLM"/>
    </source>
</evidence>
<name>A0A5N6CT38_9GAMM</name>
<protein>
    <recommendedName>
        <fullName evidence="4">SH3 domain-containing protein</fullName>
    </recommendedName>
</protein>
<proteinExistence type="predicted"/>
<gene>
    <name evidence="2" type="ORF">FKV24_004865</name>
</gene>
<comment type="caution">
    <text evidence="2">The sequence shown here is derived from an EMBL/GenBank/DDBJ whole genome shotgun (WGS) entry which is preliminary data.</text>
</comment>
<dbReference type="EMBL" id="VICD02000068">
    <property type="protein sequence ID" value="KAB8196146.1"/>
    <property type="molecule type" value="Genomic_DNA"/>
</dbReference>
<dbReference type="Proteomes" id="UP000320431">
    <property type="component" value="Unassembled WGS sequence"/>
</dbReference>
<feature type="chain" id="PRO_5024414034" description="SH3 domain-containing protein" evidence="1">
    <location>
        <begin position="24"/>
        <end position="229"/>
    </location>
</feature>
<evidence type="ECO:0000313" key="3">
    <source>
        <dbReference type="Proteomes" id="UP000320431"/>
    </source>
</evidence>